<dbReference type="SMART" id="SM00822">
    <property type="entry name" value="PKS_KR"/>
    <property type="match status" value="1"/>
</dbReference>
<dbReference type="KEGG" id="amaq:GO499_12790"/>
<dbReference type="EMBL" id="CP046620">
    <property type="protein sequence ID" value="QHQ35985.1"/>
    <property type="molecule type" value="Genomic_DNA"/>
</dbReference>
<comment type="similarity">
    <text evidence="1 3">Belongs to the short-chain dehydrogenases/reductases (SDR) family.</text>
</comment>
<name>A0A6P1T2K8_9RHOB</name>
<dbReference type="Pfam" id="PF00106">
    <property type="entry name" value="adh_short"/>
    <property type="match status" value="1"/>
</dbReference>
<dbReference type="Proteomes" id="UP000464495">
    <property type="component" value="Chromosome"/>
</dbReference>
<keyword evidence="6" id="KW-1185">Reference proteome</keyword>
<organism evidence="5 6">
    <name type="scientific">Algicella marina</name>
    <dbReference type="NCBI Taxonomy" id="2683284"/>
    <lineage>
        <taxon>Bacteria</taxon>
        <taxon>Pseudomonadati</taxon>
        <taxon>Pseudomonadota</taxon>
        <taxon>Alphaproteobacteria</taxon>
        <taxon>Rhodobacterales</taxon>
        <taxon>Paracoccaceae</taxon>
        <taxon>Algicella</taxon>
    </lineage>
</organism>
<evidence type="ECO:0000256" key="2">
    <source>
        <dbReference type="ARBA" id="ARBA00023002"/>
    </source>
</evidence>
<dbReference type="SUPFAM" id="SSF51735">
    <property type="entry name" value="NAD(P)-binding Rossmann-fold domains"/>
    <property type="match status" value="1"/>
</dbReference>
<dbReference type="CDD" id="cd05233">
    <property type="entry name" value="SDR_c"/>
    <property type="match status" value="1"/>
</dbReference>
<reference evidence="5 6" key="1">
    <citation type="submission" date="2019-12" db="EMBL/GenBank/DDBJ databases">
        <title>Complete genome sequence of Algicella marina strain 9Alg 56(T) isolated from the red alga Tichocarpus crinitus.</title>
        <authorList>
            <person name="Kim S.-G."/>
            <person name="Nedashkovskaya O.I."/>
        </authorList>
    </citation>
    <scope>NUCLEOTIDE SEQUENCE [LARGE SCALE GENOMIC DNA]</scope>
    <source>
        <strain evidence="5 6">9Alg 56</strain>
    </source>
</reference>
<dbReference type="InterPro" id="IPR002347">
    <property type="entry name" value="SDR_fam"/>
</dbReference>
<feature type="domain" description="Ketoreductase" evidence="4">
    <location>
        <begin position="5"/>
        <end position="190"/>
    </location>
</feature>
<evidence type="ECO:0000313" key="6">
    <source>
        <dbReference type="Proteomes" id="UP000464495"/>
    </source>
</evidence>
<dbReference type="AlphaFoldDB" id="A0A6P1T2K8"/>
<dbReference type="PRINTS" id="PR00081">
    <property type="entry name" value="GDHRDH"/>
</dbReference>
<evidence type="ECO:0000313" key="5">
    <source>
        <dbReference type="EMBL" id="QHQ35985.1"/>
    </source>
</evidence>
<dbReference type="RefSeq" id="WP_161862542.1">
    <property type="nucleotide sequence ID" value="NZ_CP046620.1"/>
</dbReference>
<dbReference type="PANTHER" id="PTHR43669:SF3">
    <property type="entry name" value="ALCOHOL DEHYDROGENASE, PUTATIVE (AFU_ORTHOLOGUE AFUA_3G03445)-RELATED"/>
    <property type="match status" value="1"/>
</dbReference>
<sequence>MPTAQTVIITGASRGIGEATARAFAAEGANVVLAARSGQAIATIAEEINATGGHAVAQTVDVADWASVEGLVKLAKSRFGRLDVMVNNAGVIDPIGPLAKSDPEAWAAAADVNYKGTFYGIRAAMPLMERQGKGVIVNISSGAATSPLEGWSQYCSAKAAAAMLTRCADREAKGDVRVVGLSPGTVATDMQVKIRASGINPVSQLDPSAHIPPDWPARAIMWLASEDATEFAGSDVSLRDEAIRARIGLA</sequence>
<dbReference type="InterPro" id="IPR057326">
    <property type="entry name" value="KR_dom"/>
</dbReference>
<dbReference type="PANTHER" id="PTHR43669">
    <property type="entry name" value="5-KETO-D-GLUCONATE 5-REDUCTASE"/>
    <property type="match status" value="1"/>
</dbReference>
<evidence type="ECO:0000256" key="3">
    <source>
        <dbReference type="RuleBase" id="RU000363"/>
    </source>
</evidence>
<keyword evidence="2" id="KW-0560">Oxidoreductase</keyword>
<dbReference type="InterPro" id="IPR036291">
    <property type="entry name" value="NAD(P)-bd_dom_sf"/>
</dbReference>
<evidence type="ECO:0000259" key="4">
    <source>
        <dbReference type="SMART" id="SM00822"/>
    </source>
</evidence>
<evidence type="ECO:0000256" key="1">
    <source>
        <dbReference type="ARBA" id="ARBA00006484"/>
    </source>
</evidence>
<dbReference type="FunFam" id="3.40.50.720:FF:000084">
    <property type="entry name" value="Short-chain dehydrogenase reductase"/>
    <property type="match status" value="1"/>
</dbReference>
<dbReference type="GO" id="GO:0016491">
    <property type="term" value="F:oxidoreductase activity"/>
    <property type="evidence" value="ECO:0007669"/>
    <property type="project" value="UniProtKB-KW"/>
</dbReference>
<dbReference type="PRINTS" id="PR00080">
    <property type="entry name" value="SDRFAMILY"/>
</dbReference>
<protein>
    <submittedName>
        <fullName evidence="5">SDR family NAD(P)-dependent oxidoreductase</fullName>
    </submittedName>
</protein>
<gene>
    <name evidence="5" type="ORF">GO499_12790</name>
</gene>
<proteinExistence type="inferred from homology"/>
<accession>A0A6P1T2K8</accession>
<dbReference type="Gene3D" id="3.40.50.720">
    <property type="entry name" value="NAD(P)-binding Rossmann-like Domain"/>
    <property type="match status" value="1"/>
</dbReference>